<protein>
    <recommendedName>
        <fullName evidence="1">D-inositol 3-phosphate glycosyltransferase</fullName>
    </recommendedName>
</protein>
<dbReference type="EMBL" id="BJZS01000051">
    <property type="protein sequence ID" value="GEO95822.1"/>
    <property type="molecule type" value="Genomic_DNA"/>
</dbReference>
<sequence>MTFVAPCAPDTTAGRTGARSQAALTAVRTAPTILDGIRRADALVTAAREEPEAALSVLVQEIRRGEDQLAVLAAVHALAAVPGARPDTLLTALLDDARPWVREHTVWSLVGRPPVVRAVPVLAHLVAGGGFPGMLAQRTLQAWASAAGDPVSDALDHALAGTSEPGARARLTETVGLVPGSGATGLLRALAGDPAEDHAVRGAALEALVERHHEDPEGVPGLVDLAAECARSGGALAPVARLARADLAAGPAASPPAGTGRTVLQAFLHAEIDRDLTFSGRGDNGGIATLLAQLGDALAAHRTQHGTGVVRVVTVSRGSHDEARAALPRLAGPGHVFGVVPFQGAPVPLADAWPRRVAAERGLRRALWAAGPVDVVHLRMADVGSLAAAAVAAEQGIPRVLTMAPDPHALVAAREAAGTLTRAGFGAADAVEHLWFRVRLLADLAAGAEHLVLFPRPDLARDARVLLGLDPDAPGRCTVVPEGIDLGSVDRAAAQAGAGTGRELEELDAVLTGLPAERRGLPLLVTVGRLHRVKGTADLVEAWAGDERLRARCNLLVVGGNLAHPSVDEREQLARIDAAVPRAQAAARGLLLAGHRPHGTVAVWLAAVRRGRPGLAAARGAYVCASVKEEFGVALVEALAGGLPVVAPAAGGPATFVQEGVTGVLVDTRDPAALSRGAARALDLAAGPGAEDAAAAAYATVRERFSIEGMAQALTAVYGRVAAPVTDRSPTP</sequence>
<dbReference type="GO" id="GO:0016757">
    <property type="term" value="F:glycosyltransferase activity"/>
    <property type="evidence" value="ECO:0007669"/>
    <property type="project" value="TreeGrafter"/>
</dbReference>
<dbReference type="SUPFAM" id="SSF53756">
    <property type="entry name" value="UDP-Glycosyltransferase/glycogen phosphorylase"/>
    <property type="match status" value="1"/>
</dbReference>
<proteinExistence type="predicted"/>
<dbReference type="Proteomes" id="UP000321103">
    <property type="component" value="Unassembled WGS sequence"/>
</dbReference>
<dbReference type="PANTHER" id="PTHR45947:SF3">
    <property type="entry name" value="SULFOQUINOVOSYL TRANSFERASE SQD2"/>
    <property type="match status" value="1"/>
</dbReference>
<dbReference type="InterPro" id="IPR050194">
    <property type="entry name" value="Glycosyltransferase_grp1"/>
</dbReference>
<evidence type="ECO:0000256" key="1">
    <source>
        <dbReference type="ARBA" id="ARBA00021292"/>
    </source>
</evidence>
<dbReference type="STRING" id="388357.GCA_001580365_00190"/>
<dbReference type="SUPFAM" id="SSF48371">
    <property type="entry name" value="ARM repeat"/>
    <property type="match status" value="1"/>
</dbReference>
<dbReference type="RefSeq" id="WP_062733540.1">
    <property type="nucleotide sequence ID" value="NZ_BJZS01000051.1"/>
</dbReference>
<evidence type="ECO:0000313" key="3">
    <source>
        <dbReference type="Proteomes" id="UP000321103"/>
    </source>
</evidence>
<keyword evidence="3" id="KW-1185">Reference proteome</keyword>
<gene>
    <name evidence="2" type="ORF">KTU01_19450</name>
</gene>
<dbReference type="PANTHER" id="PTHR45947">
    <property type="entry name" value="SULFOQUINOVOSYL TRANSFERASE SQD2"/>
    <property type="match status" value="1"/>
</dbReference>
<organism evidence="2 3">
    <name type="scientific">Kocuria turfanensis</name>
    <dbReference type="NCBI Taxonomy" id="388357"/>
    <lineage>
        <taxon>Bacteria</taxon>
        <taxon>Bacillati</taxon>
        <taxon>Actinomycetota</taxon>
        <taxon>Actinomycetes</taxon>
        <taxon>Micrococcales</taxon>
        <taxon>Micrococcaceae</taxon>
        <taxon>Kocuria</taxon>
    </lineage>
</organism>
<dbReference type="InterPro" id="IPR016024">
    <property type="entry name" value="ARM-type_fold"/>
</dbReference>
<accession>A0A512IDN8</accession>
<dbReference type="Pfam" id="PF13692">
    <property type="entry name" value="Glyco_trans_1_4"/>
    <property type="match status" value="1"/>
</dbReference>
<comment type="caution">
    <text evidence="2">The sequence shown here is derived from an EMBL/GenBank/DDBJ whole genome shotgun (WGS) entry which is preliminary data.</text>
</comment>
<evidence type="ECO:0000313" key="2">
    <source>
        <dbReference type="EMBL" id="GEO95822.1"/>
    </source>
</evidence>
<name>A0A512IDN8_9MICC</name>
<dbReference type="AlphaFoldDB" id="A0A512IDN8"/>
<reference evidence="2 3" key="1">
    <citation type="submission" date="2019-07" db="EMBL/GenBank/DDBJ databases">
        <title>Whole genome shotgun sequence of Kocuria turfanensis NBRC 107627.</title>
        <authorList>
            <person name="Hosoyama A."/>
            <person name="Uohara A."/>
            <person name="Ohji S."/>
            <person name="Ichikawa N."/>
        </authorList>
    </citation>
    <scope>NUCLEOTIDE SEQUENCE [LARGE SCALE GENOMIC DNA]</scope>
    <source>
        <strain evidence="2 3">NBRC 107627</strain>
    </source>
</reference>
<dbReference type="Gene3D" id="3.40.50.2000">
    <property type="entry name" value="Glycogen Phosphorylase B"/>
    <property type="match status" value="2"/>
</dbReference>